<accession>A0ACA9JXY0</accession>
<comment type="caution">
    <text evidence="1">The sequence shown here is derived from an EMBL/GenBank/DDBJ whole genome shotgun (WGS) entry which is preliminary data.</text>
</comment>
<name>A0ACA9JXY0_9GLOM</name>
<organism evidence="1 2">
    <name type="scientific">Scutellospora calospora</name>
    <dbReference type="NCBI Taxonomy" id="85575"/>
    <lineage>
        <taxon>Eukaryota</taxon>
        <taxon>Fungi</taxon>
        <taxon>Fungi incertae sedis</taxon>
        <taxon>Mucoromycota</taxon>
        <taxon>Glomeromycotina</taxon>
        <taxon>Glomeromycetes</taxon>
        <taxon>Diversisporales</taxon>
        <taxon>Gigasporaceae</taxon>
        <taxon>Scutellospora</taxon>
    </lineage>
</organism>
<dbReference type="EMBL" id="CAJVPM010000331">
    <property type="protein sequence ID" value="CAG8441771.1"/>
    <property type="molecule type" value="Genomic_DNA"/>
</dbReference>
<proteinExistence type="predicted"/>
<reference evidence="1" key="1">
    <citation type="submission" date="2021-06" db="EMBL/GenBank/DDBJ databases">
        <authorList>
            <person name="Kallberg Y."/>
            <person name="Tangrot J."/>
            <person name="Rosling A."/>
        </authorList>
    </citation>
    <scope>NUCLEOTIDE SEQUENCE</scope>
    <source>
        <strain evidence="1">AU212A</strain>
    </source>
</reference>
<gene>
    <name evidence="1" type="ORF">SCALOS_LOCUS676</name>
</gene>
<sequence>MPPPNKRKRHLEAARKSKAEYACLKKNKTMHQSNDLLDYESVDEELDDHIWVDKGINEKADSYFEVLLAAARNNNSWKVAGRPTYNYAADVAVQLMETNLVDEAVDIIVIDENGDTIMVDNAVDLIVELAEINVNDDKACIKRAIKELDNMLEKDSKQIDKGTKVCLQAALQYLCLRYQG</sequence>
<keyword evidence="2" id="KW-1185">Reference proteome</keyword>
<evidence type="ECO:0000313" key="2">
    <source>
        <dbReference type="Proteomes" id="UP000789860"/>
    </source>
</evidence>
<evidence type="ECO:0000313" key="1">
    <source>
        <dbReference type="EMBL" id="CAG8441771.1"/>
    </source>
</evidence>
<dbReference type="Proteomes" id="UP000789860">
    <property type="component" value="Unassembled WGS sequence"/>
</dbReference>
<protein>
    <submittedName>
        <fullName evidence="1">11811_t:CDS:1</fullName>
    </submittedName>
</protein>